<evidence type="ECO:0000313" key="3">
    <source>
        <dbReference type="EMBL" id="SDK18737.1"/>
    </source>
</evidence>
<dbReference type="Proteomes" id="UP000199155">
    <property type="component" value="Unassembled WGS sequence"/>
</dbReference>
<feature type="signal peptide" evidence="2">
    <location>
        <begin position="1"/>
        <end position="24"/>
    </location>
</feature>
<keyword evidence="2" id="KW-0732">Signal</keyword>
<dbReference type="RefSeq" id="WP_093610385.1">
    <property type="nucleotide sequence ID" value="NZ_FNFF01000005.1"/>
</dbReference>
<dbReference type="OrthoDB" id="3692307at2"/>
<dbReference type="PROSITE" id="PS51257">
    <property type="entry name" value="PROKAR_LIPOPROTEIN"/>
    <property type="match status" value="1"/>
</dbReference>
<reference evidence="3 4" key="1">
    <citation type="submission" date="2016-10" db="EMBL/GenBank/DDBJ databases">
        <authorList>
            <person name="de Groot N.N."/>
        </authorList>
    </citation>
    <scope>NUCLEOTIDE SEQUENCE [LARGE SCALE GENOMIC DNA]</scope>
    <source>
        <strain evidence="3 4">CGMCC 4.5727</strain>
    </source>
</reference>
<sequence>MKRRSMITVLALPAALFLAGCADSATPSPGTALSAERTTSSAPSSYPGTQETLPPRKGDDLDPAEGPATPKTGTWYPHDIHSHCGIEATRFAGKTWVLRTVRTDLTSPVPLDRNAGREAAFNYMAGYIQLQEPELAVFVSSQLPPLELVPGTSNRACD</sequence>
<name>A0A1G8ZUR2_9ACTN</name>
<feature type="region of interest" description="Disordered" evidence="1">
    <location>
        <begin position="27"/>
        <end position="75"/>
    </location>
</feature>
<gene>
    <name evidence="3" type="ORF">SAMN05421806_105201</name>
</gene>
<dbReference type="EMBL" id="FNFF01000005">
    <property type="protein sequence ID" value="SDK18737.1"/>
    <property type="molecule type" value="Genomic_DNA"/>
</dbReference>
<proteinExistence type="predicted"/>
<evidence type="ECO:0000256" key="2">
    <source>
        <dbReference type="SAM" id="SignalP"/>
    </source>
</evidence>
<dbReference type="AlphaFoldDB" id="A0A1G8ZUR2"/>
<evidence type="ECO:0000313" key="4">
    <source>
        <dbReference type="Proteomes" id="UP000199155"/>
    </source>
</evidence>
<organism evidence="3 4">
    <name type="scientific">Streptomyces indicus</name>
    <dbReference type="NCBI Taxonomy" id="417292"/>
    <lineage>
        <taxon>Bacteria</taxon>
        <taxon>Bacillati</taxon>
        <taxon>Actinomycetota</taxon>
        <taxon>Actinomycetes</taxon>
        <taxon>Kitasatosporales</taxon>
        <taxon>Streptomycetaceae</taxon>
        <taxon>Streptomyces</taxon>
    </lineage>
</organism>
<protein>
    <submittedName>
        <fullName evidence="3">Uncharacterized protein</fullName>
    </submittedName>
</protein>
<dbReference type="STRING" id="417292.SAMN05421806_105201"/>
<keyword evidence="4" id="KW-1185">Reference proteome</keyword>
<evidence type="ECO:0000256" key="1">
    <source>
        <dbReference type="SAM" id="MobiDB-lite"/>
    </source>
</evidence>
<feature type="compositionally biased region" description="Polar residues" evidence="1">
    <location>
        <begin position="27"/>
        <end position="52"/>
    </location>
</feature>
<accession>A0A1G8ZUR2</accession>
<feature type="chain" id="PRO_5011455689" evidence="2">
    <location>
        <begin position="25"/>
        <end position="158"/>
    </location>
</feature>